<dbReference type="KEGG" id="ntg:NSCAC_0655"/>
<feature type="transmembrane region" description="Helical" evidence="6">
    <location>
        <begin position="304"/>
        <end position="332"/>
    </location>
</feature>
<evidence type="ECO:0000313" key="9">
    <source>
        <dbReference type="Proteomes" id="UP000516072"/>
    </source>
</evidence>
<keyword evidence="4 6" id="KW-1133">Transmembrane helix</keyword>
<evidence type="ECO:0000259" key="7">
    <source>
        <dbReference type="Pfam" id="PF02687"/>
    </source>
</evidence>
<feature type="transmembrane region" description="Helical" evidence="6">
    <location>
        <begin position="264"/>
        <end position="283"/>
    </location>
</feature>
<dbReference type="EMBL" id="LR778175">
    <property type="protein sequence ID" value="CAB1275415.1"/>
    <property type="molecule type" value="Genomic_DNA"/>
</dbReference>
<accession>A0A7G1Q923</accession>
<gene>
    <name evidence="8" type="ORF">NSCAC_0655</name>
</gene>
<feature type="transmembrane region" description="Helical" evidence="6">
    <location>
        <begin position="20"/>
        <end position="40"/>
    </location>
</feature>
<feature type="domain" description="ABC3 transporter permease C-terminal" evidence="7">
    <location>
        <begin position="264"/>
        <end position="379"/>
    </location>
</feature>
<sequence>MSHLLLLITRNAFRQKLRTLLTLIGIVIAIIAFGLLRTVVDAWYGKAESASAARLITRNAISLLFPLPLSYKNKIQQTKGVSAMSYSVWFGGIYISEKNFFPQFAIEPRSYLDLYPEYVLPPDQKKAFFLDRQGAVAGERLANKYGWKIGDTIPIRGVIYPGNWNFVLRGIYRGETKGVDETLFMFHWQHLNERIKEDKATNENIDHVGIYIVGLENSSQAAKISQEIDSQFKNSPAETLTETEKVFQLSFVAMTEAIVTVIKIVSFLVIIIIMAIMANTMAMNARERKREYATLKALGFSGKYIALLVYGESLIIAITGGILGLILLYPTAHIFVTKIGTFFPIFRVTIQTAWLSIGAAIMVGISAAAIPAWRGATTPILSGFRDIG</sequence>
<evidence type="ECO:0000256" key="4">
    <source>
        <dbReference type="ARBA" id="ARBA00022989"/>
    </source>
</evidence>
<reference evidence="8 9" key="1">
    <citation type="submission" date="2020-03" db="EMBL/GenBank/DDBJ databases">
        <authorList>
            <person name="Picone N."/>
        </authorList>
    </citation>
    <scope>NUCLEOTIDE SEQUENCE [LARGE SCALE GENOMIC DNA]</scope>
    <source>
        <strain evidence="8">NSCAC1</strain>
    </source>
</reference>
<feature type="transmembrane region" description="Helical" evidence="6">
    <location>
        <begin position="352"/>
        <end position="373"/>
    </location>
</feature>
<dbReference type="InterPro" id="IPR051125">
    <property type="entry name" value="ABC-4/HrtB_transporter"/>
</dbReference>
<dbReference type="GO" id="GO:0005886">
    <property type="term" value="C:plasma membrane"/>
    <property type="evidence" value="ECO:0007669"/>
    <property type="project" value="UniProtKB-SubCell"/>
</dbReference>
<dbReference type="InterPro" id="IPR003838">
    <property type="entry name" value="ABC3_permease_C"/>
</dbReference>
<dbReference type="AlphaFoldDB" id="A0A7G1Q923"/>
<evidence type="ECO:0000313" key="8">
    <source>
        <dbReference type="EMBL" id="CAB1275415.1"/>
    </source>
</evidence>
<keyword evidence="3 6" id="KW-0812">Transmembrane</keyword>
<evidence type="ECO:0000256" key="5">
    <source>
        <dbReference type="ARBA" id="ARBA00023136"/>
    </source>
</evidence>
<dbReference type="PANTHER" id="PTHR43738">
    <property type="entry name" value="ABC TRANSPORTER, MEMBRANE PROTEIN"/>
    <property type="match status" value="1"/>
</dbReference>
<organism evidence="8 9">
    <name type="scientific">Candidatus Nitrosacidococcus tergens</name>
    <dbReference type="NCBI Taxonomy" id="553981"/>
    <lineage>
        <taxon>Bacteria</taxon>
        <taxon>Pseudomonadati</taxon>
        <taxon>Pseudomonadota</taxon>
        <taxon>Gammaproteobacteria</taxon>
        <taxon>Chromatiales</taxon>
        <taxon>Chromatiaceae</taxon>
        <taxon>Candidatus Nitrosacidococcus</taxon>
    </lineage>
</organism>
<evidence type="ECO:0000256" key="1">
    <source>
        <dbReference type="ARBA" id="ARBA00004651"/>
    </source>
</evidence>
<evidence type="ECO:0000256" key="6">
    <source>
        <dbReference type="SAM" id="Phobius"/>
    </source>
</evidence>
<keyword evidence="5 6" id="KW-0472">Membrane</keyword>
<keyword evidence="2" id="KW-1003">Cell membrane</keyword>
<comment type="subcellular location">
    <subcellularLocation>
        <location evidence="1">Cell membrane</location>
        <topology evidence="1">Multi-pass membrane protein</topology>
    </subcellularLocation>
</comment>
<dbReference type="RefSeq" id="WP_197744988.1">
    <property type="nucleotide sequence ID" value="NZ_LR778175.1"/>
</dbReference>
<evidence type="ECO:0000256" key="3">
    <source>
        <dbReference type="ARBA" id="ARBA00022692"/>
    </source>
</evidence>
<name>A0A7G1Q923_9GAMM</name>
<dbReference type="PANTHER" id="PTHR43738:SF3">
    <property type="entry name" value="ABC TRANSPORTER PERMEASE"/>
    <property type="match status" value="1"/>
</dbReference>
<protein>
    <recommendedName>
        <fullName evidence="7">ABC3 transporter permease C-terminal domain-containing protein</fullName>
    </recommendedName>
</protein>
<evidence type="ECO:0000256" key="2">
    <source>
        <dbReference type="ARBA" id="ARBA00022475"/>
    </source>
</evidence>
<dbReference type="Pfam" id="PF02687">
    <property type="entry name" value="FtsX"/>
    <property type="match status" value="1"/>
</dbReference>
<dbReference type="Proteomes" id="UP000516072">
    <property type="component" value="Chromosome"/>
</dbReference>
<proteinExistence type="predicted"/>
<keyword evidence="9" id="KW-1185">Reference proteome</keyword>